<dbReference type="EMBL" id="JBHTON010000010">
    <property type="protein sequence ID" value="MFD1484516.1"/>
    <property type="molecule type" value="Genomic_DNA"/>
</dbReference>
<feature type="domain" description="Glycosyltransferase 2-like" evidence="9">
    <location>
        <begin position="32"/>
        <end position="215"/>
    </location>
</feature>
<evidence type="ECO:0000256" key="4">
    <source>
        <dbReference type="ARBA" id="ARBA00022692"/>
    </source>
</evidence>
<feature type="domain" description="PilZ" evidence="8">
    <location>
        <begin position="339"/>
        <end position="438"/>
    </location>
</feature>
<dbReference type="Pfam" id="PF13632">
    <property type="entry name" value="Glyco_trans_2_3"/>
    <property type="match status" value="1"/>
</dbReference>
<dbReference type="Gene3D" id="3.90.550.10">
    <property type="entry name" value="Spore Coat Polysaccharide Biosynthesis Protein SpsA, Chain A"/>
    <property type="match status" value="1"/>
</dbReference>
<dbReference type="InterPro" id="IPR009875">
    <property type="entry name" value="PilZ_domain"/>
</dbReference>
<evidence type="ECO:0000259" key="8">
    <source>
        <dbReference type="Pfam" id="PF07238"/>
    </source>
</evidence>
<dbReference type="PANTHER" id="PTHR43867:SF2">
    <property type="entry name" value="CELLULOSE SYNTHASE CATALYTIC SUBUNIT A [UDP-FORMING]"/>
    <property type="match status" value="1"/>
</dbReference>
<accession>A0ABW4E5T7</accession>
<keyword evidence="2" id="KW-0328">Glycosyltransferase</keyword>
<evidence type="ECO:0000256" key="1">
    <source>
        <dbReference type="ARBA" id="ARBA00004141"/>
    </source>
</evidence>
<name>A0ABW4E5T7_9LACO</name>
<dbReference type="Proteomes" id="UP001597252">
    <property type="component" value="Unassembled WGS sequence"/>
</dbReference>
<keyword evidence="3" id="KW-0808">Transferase</keyword>
<evidence type="ECO:0000256" key="3">
    <source>
        <dbReference type="ARBA" id="ARBA00022679"/>
    </source>
</evidence>
<dbReference type="InterPro" id="IPR001173">
    <property type="entry name" value="Glyco_trans_2-like"/>
</dbReference>
<keyword evidence="11" id="KW-1185">Reference proteome</keyword>
<evidence type="ECO:0000313" key="11">
    <source>
        <dbReference type="Proteomes" id="UP001597252"/>
    </source>
</evidence>
<dbReference type="InterPro" id="IPR029044">
    <property type="entry name" value="Nucleotide-diphossugar_trans"/>
</dbReference>
<feature type="transmembrane region" description="Helical" evidence="7">
    <location>
        <begin position="308"/>
        <end position="333"/>
    </location>
</feature>
<dbReference type="InterPro" id="IPR050321">
    <property type="entry name" value="Glycosyltr_2/OpgH_subfam"/>
</dbReference>
<dbReference type="SUPFAM" id="SSF53448">
    <property type="entry name" value="Nucleotide-diphospho-sugar transferases"/>
    <property type="match status" value="1"/>
</dbReference>
<dbReference type="RefSeq" id="WP_379896129.1">
    <property type="nucleotide sequence ID" value="NZ_JBHTON010000010.1"/>
</dbReference>
<gene>
    <name evidence="10" type="ORF">ACFQ5J_04620</name>
</gene>
<keyword evidence="5 7" id="KW-1133">Transmembrane helix</keyword>
<evidence type="ECO:0000256" key="5">
    <source>
        <dbReference type="ARBA" id="ARBA00022989"/>
    </source>
</evidence>
<dbReference type="PANTHER" id="PTHR43867">
    <property type="entry name" value="CELLULOSE SYNTHASE CATALYTIC SUBUNIT A [UDP-FORMING]"/>
    <property type="match status" value="1"/>
</dbReference>
<reference evidence="11" key="1">
    <citation type="journal article" date="2019" name="Int. J. Syst. Evol. Microbiol.">
        <title>The Global Catalogue of Microorganisms (GCM) 10K type strain sequencing project: providing services to taxonomists for standard genome sequencing and annotation.</title>
        <authorList>
            <consortium name="The Broad Institute Genomics Platform"/>
            <consortium name="The Broad Institute Genome Sequencing Center for Infectious Disease"/>
            <person name="Wu L."/>
            <person name="Ma J."/>
        </authorList>
    </citation>
    <scope>NUCLEOTIDE SEQUENCE [LARGE SCALE GENOMIC DNA]</scope>
    <source>
        <strain evidence="11">CCM 8903</strain>
    </source>
</reference>
<feature type="transmembrane region" description="Helical" evidence="7">
    <location>
        <begin position="245"/>
        <end position="262"/>
    </location>
</feature>
<feature type="transmembrane region" description="Helical" evidence="7">
    <location>
        <begin position="177"/>
        <end position="198"/>
    </location>
</feature>
<proteinExistence type="predicted"/>
<feature type="transmembrane region" description="Helical" evidence="7">
    <location>
        <begin position="283"/>
        <end position="302"/>
    </location>
</feature>
<feature type="transmembrane region" description="Helical" evidence="7">
    <location>
        <begin position="205"/>
        <end position="225"/>
    </location>
</feature>
<protein>
    <submittedName>
        <fullName evidence="10">Glycosyltransferase family 2 protein</fullName>
    </submittedName>
</protein>
<keyword evidence="4 7" id="KW-0812">Transmembrane</keyword>
<dbReference type="Pfam" id="PF07238">
    <property type="entry name" value="PilZ"/>
    <property type="match status" value="1"/>
</dbReference>
<evidence type="ECO:0000259" key="9">
    <source>
        <dbReference type="Pfam" id="PF13632"/>
    </source>
</evidence>
<keyword evidence="6 7" id="KW-0472">Membrane</keyword>
<dbReference type="Gene3D" id="2.40.10.220">
    <property type="entry name" value="predicted glycosyltransferase like domains"/>
    <property type="match status" value="1"/>
</dbReference>
<evidence type="ECO:0000256" key="6">
    <source>
        <dbReference type="ARBA" id="ARBA00023136"/>
    </source>
</evidence>
<comment type="caution">
    <text evidence="10">The sequence shown here is derived from an EMBL/GenBank/DDBJ whole genome shotgun (WGS) entry which is preliminary data.</text>
</comment>
<evidence type="ECO:0000256" key="2">
    <source>
        <dbReference type="ARBA" id="ARBA00022676"/>
    </source>
</evidence>
<organism evidence="10 11">
    <name type="scientific">Lacticaseibacillus baoqingensis</name>
    <dbReference type="NCBI Taxonomy" id="2486013"/>
    <lineage>
        <taxon>Bacteria</taxon>
        <taxon>Bacillati</taxon>
        <taxon>Bacillota</taxon>
        <taxon>Bacilli</taxon>
        <taxon>Lactobacillales</taxon>
        <taxon>Lactobacillaceae</taxon>
        <taxon>Lacticaseibacillus</taxon>
    </lineage>
</organism>
<evidence type="ECO:0000313" key="10">
    <source>
        <dbReference type="EMBL" id="MFD1484516.1"/>
    </source>
</evidence>
<comment type="subcellular location">
    <subcellularLocation>
        <location evidence="1">Membrane</location>
        <topology evidence="1">Multi-pass membrane protein</topology>
    </subcellularLocation>
</comment>
<sequence length="483" mass="55267">MIPFSNFLTASVPYFTANWAARADDEQVAPLGFVQTPQSFYNADIFQFNLFSEQIVPNEQDFFSRGVNVLNGENRTALFTGSNAVFLREAVDAVGGFPTDTLTEDFELGAKINIAGYTSIATKDPVSSGTTPIDLAGVIKQRTRWARGVMQSCRNLHIFLNPEIPFMNRLILINSFLYWWSFLRRLIYIAAPLLYALFKIQVVKANFWILMVVWAPGYFLLQYVLSDSSSKIRDERWGEVQETFFAPYLFLPVLLEFLGFKARKFKVTNKNVTVNWRDKLYMLPYLLLWSLTVVAIVKFNYGKFGSEILVGSVITFWLMTHFINLSFCLFVTMGRPVFRKNERFVRHVTGSLATQTGQAQIVTDNVAEGGLAFHLAADAAISLAVATPVTITLQHQHTPVRLQGQIVRQWQQNQKPMYSAKVAPVTAASRDHLLQIIYDGRNQTLTRQQDRWITSFDELYLNFIQRFRRLDKLVTKLNRGPRQ</sequence>
<evidence type="ECO:0000256" key="7">
    <source>
        <dbReference type="SAM" id="Phobius"/>
    </source>
</evidence>